<dbReference type="Proteomes" id="UP000075884">
    <property type="component" value="Unassembled WGS sequence"/>
</dbReference>
<protein>
    <submittedName>
        <fullName evidence="1">Uncharacterized protein</fullName>
    </submittedName>
</protein>
<organism evidence="1 2">
    <name type="scientific">Anopheles dirus</name>
    <dbReference type="NCBI Taxonomy" id="7168"/>
    <lineage>
        <taxon>Eukaryota</taxon>
        <taxon>Metazoa</taxon>
        <taxon>Ecdysozoa</taxon>
        <taxon>Arthropoda</taxon>
        <taxon>Hexapoda</taxon>
        <taxon>Insecta</taxon>
        <taxon>Pterygota</taxon>
        <taxon>Neoptera</taxon>
        <taxon>Endopterygota</taxon>
        <taxon>Diptera</taxon>
        <taxon>Nematocera</taxon>
        <taxon>Culicoidea</taxon>
        <taxon>Culicidae</taxon>
        <taxon>Anophelinae</taxon>
        <taxon>Anopheles</taxon>
    </lineage>
</organism>
<dbReference type="VEuPathDB" id="VectorBase:ADIR009789"/>
<evidence type="ECO:0000313" key="1">
    <source>
        <dbReference type="EnsemblMetazoa" id="ADIR009789-PA"/>
    </source>
</evidence>
<reference evidence="2" key="1">
    <citation type="submission" date="2013-03" db="EMBL/GenBank/DDBJ databases">
        <title>The Genome Sequence of Anopheles dirus WRAIR2.</title>
        <authorList>
            <consortium name="The Broad Institute Genomics Platform"/>
            <person name="Neafsey D.E."/>
            <person name="Walton C."/>
            <person name="Walker B."/>
            <person name="Young S.K."/>
            <person name="Zeng Q."/>
            <person name="Gargeya S."/>
            <person name="Fitzgerald M."/>
            <person name="Haas B."/>
            <person name="Abouelleil A."/>
            <person name="Allen A.W."/>
            <person name="Alvarado L."/>
            <person name="Arachchi H.M."/>
            <person name="Berlin A.M."/>
            <person name="Chapman S.B."/>
            <person name="Gainer-Dewar J."/>
            <person name="Goldberg J."/>
            <person name="Griggs A."/>
            <person name="Gujja S."/>
            <person name="Hansen M."/>
            <person name="Howarth C."/>
            <person name="Imamovic A."/>
            <person name="Ireland A."/>
            <person name="Larimer J."/>
            <person name="McCowan C."/>
            <person name="Murphy C."/>
            <person name="Pearson M."/>
            <person name="Poon T.W."/>
            <person name="Priest M."/>
            <person name="Roberts A."/>
            <person name="Saif S."/>
            <person name="Shea T."/>
            <person name="Sisk P."/>
            <person name="Sykes S."/>
            <person name="Wortman J."/>
            <person name="Nusbaum C."/>
            <person name="Birren B."/>
        </authorList>
    </citation>
    <scope>NUCLEOTIDE SEQUENCE [LARGE SCALE GENOMIC DNA]</scope>
    <source>
        <strain evidence="2">WRAIR2</strain>
    </source>
</reference>
<dbReference type="EnsemblMetazoa" id="ADIR009789-RA">
    <property type="protein sequence ID" value="ADIR009789-PA"/>
    <property type="gene ID" value="ADIR009789"/>
</dbReference>
<proteinExistence type="predicted"/>
<dbReference type="AlphaFoldDB" id="A0A182NQ54"/>
<reference evidence="1" key="2">
    <citation type="submission" date="2020-05" db="UniProtKB">
        <authorList>
            <consortium name="EnsemblMetazoa"/>
        </authorList>
    </citation>
    <scope>IDENTIFICATION</scope>
    <source>
        <strain evidence="1">WRAIR2</strain>
    </source>
</reference>
<name>A0A182NQ54_9DIPT</name>
<accession>A0A182NQ54</accession>
<keyword evidence="2" id="KW-1185">Reference proteome</keyword>
<evidence type="ECO:0000313" key="2">
    <source>
        <dbReference type="Proteomes" id="UP000075884"/>
    </source>
</evidence>
<sequence>MLKKTIEELQKKLEEALTGNKPLEKKMAIESDAVANVMTRAEARSEISGRIPDIRELREVINPFDPKNVTCPDAEGWLENFEETKWIRILNQSLW</sequence>